<feature type="region of interest" description="Disordered" evidence="7">
    <location>
        <begin position="1119"/>
        <end position="1165"/>
    </location>
</feature>
<evidence type="ECO:0000256" key="6">
    <source>
        <dbReference type="ARBA" id="ARBA00023306"/>
    </source>
</evidence>
<dbReference type="GO" id="GO:0000723">
    <property type="term" value="P:telomere maintenance"/>
    <property type="evidence" value="ECO:0007669"/>
    <property type="project" value="TreeGrafter"/>
</dbReference>
<organism evidence="9 10">
    <name type="scientific">Neocucurbitaria cava</name>
    <dbReference type="NCBI Taxonomy" id="798079"/>
    <lineage>
        <taxon>Eukaryota</taxon>
        <taxon>Fungi</taxon>
        <taxon>Dikarya</taxon>
        <taxon>Ascomycota</taxon>
        <taxon>Pezizomycotina</taxon>
        <taxon>Dothideomycetes</taxon>
        <taxon>Pleosporomycetidae</taxon>
        <taxon>Pleosporales</taxon>
        <taxon>Pleosporineae</taxon>
        <taxon>Cucurbitariaceae</taxon>
        <taxon>Neocucurbitaria</taxon>
    </lineage>
</organism>
<dbReference type="GO" id="GO:0005634">
    <property type="term" value="C:nucleus"/>
    <property type="evidence" value="ECO:0007669"/>
    <property type="project" value="UniProtKB-SubCell"/>
</dbReference>
<dbReference type="GO" id="GO:0140445">
    <property type="term" value="C:chromosome, telomeric repeat region"/>
    <property type="evidence" value="ECO:0007669"/>
    <property type="project" value="TreeGrafter"/>
</dbReference>
<comment type="subcellular location">
    <subcellularLocation>
        <location evidence="2">Chromosome</location>
        <location evidence="2">Telomere</location>
    </subcellularLocation>
    <subcellularLocation>
        <location evidence="1">Nucleus</location>
    </subcellularLocation>
</comment>
<feature type="compositionally biased region" description="Basic and acidic residues" evidence="7">
    <location>
        <begin position="1517"/>
        <end position="1532"/>
    </location>
</feature>
<feature type="compositionally biased region" description="Polar residues" evidence="7">
    <location>
        <begin position="1473"/>
        <end position="1482"/>
    </location>
</feature>
<evidence type="ECO:0000256" key="4">
    <source>
        <dbReference type="ARBA" id="ARBA00022895"/>
    </source>
</evidence>
<keyword evidence="5" id="KW-0539">Nucleus</keyword>
<keyword evidence="6" id="KW-0131">Cell cycle</keyword>
<dbReference type="InterPro" id="IPR022031">
    <property type="entry name" value="Rif1_N"/>
</dbReference>
<sequence>MVLSKFESLSVRPPTPPKDLEPPEQGADETLRFLDDPFGEKPVLPKITATKTLLNTPEQSPSSDISIPSSSASARKRVNFELQTCTIPSKKAIAQSWTPTRSSPLRPLPQTRVSHPLKSILKPSDCTSTPPPADDAAAAHNFKTFAEMLDSIVKLLASAERSSKLDAYHSLQRTMQAYDKIPDDQALRHKMSLLTQFIRRDVQAPSPTGTGLDSQLVAQALKLLMALFRITDLTSAMDEDFCSFIVERIIQVASDEALPKAVVNTHLAVLMQQNFRPRTMTTSRTEKALDALDTIHERISGFSVQAYRVRIYRKLIQQRPDVMIKHAERWFKHTAKALVSAQKDINQSALDTTVSAAKTIGHDRHVARSVLAVLNRVRIDGETFARVLTQELERMLGGDNAAMVPQIWSAVTGLLRDSMSGQLFSSLKDWLELFEKCLKSEKDLVKVHTNVAFCFLLYAVNLAPSTSESWTKMFLNIPLHQIQRRSSMKKNERDAIVSGYVTLLYYALRPTATFDQLDRYWTEFVAGFWNPLIHSSTAHHATTACRVVSALLDGSRKPWNEHRALDLRPQYMIQRGELPLIDPKWVRKSLSLVLQFVETLLDATSWTDNEQQEDEPVKSMWLAIINSLVEASSKEVMASSETKDAMAHIVNLLRRMWDRHTAQLALPQQKEDLWADKYCFLMETVVQKLGAFQFAEKCLTRNGDNEFEVSTPSHRTRQQSARISPLLYLVDLLINQSEGKLADSVRLRAMKLIIEPCFNAQNTRLGKLELLRDCGATVDGSLKATVVLNFWAQTATLLQTSFQEHHSASNERVSRPFGKEYEVIVELLRLGSIYMLNIPRGEEVLSTFIDTVRRESGEGAVILAVIEKVSEHILQRTAEEDKTTCLPYTCILLRNLPTQMSRRILELGRQNMWPSSPAAGRNQDFDPYNHLYGALNSVGSAAYHALTSEDVEPTKRFVAAFSHSIHHCSTSHLAVYLRKTQDVSRLWIEDPDRKLQSREQPLKRLHSEVVNLWKDINAAIKRLPRKDSQILLHLEPLITAGFVSRRRSIVNISIATWNDTFGKEESLRYPSRLEQALRRLRNIVEVSLPSLTVDAEDADNEVSFYDSDTSAEDVAHAFKSPRMKGSPFKVSKSTRRSMTRSPATSTPGSRRVSSRQTPKVRLRHDNSQIQFEPIISSPSNPFNQESQVLTERQKEMVERQRLTTGLFAKMGAVSPGADARQSPMEIHSDALDGDDLPNDVSRTTPLKSLAAMGPMDVFLGSSPTPHARKSIQHITSEDPNVTTPTTARTIQRALNDDLGSSPPRFEKDVSSNIRQPNSDIQVGSSFEYRQPENPYSESFDEGTTIDEEALVNAVPKEPESYDGPENDFSSDIVMSEVPSSTIDLQLTAQIDADIHTHMKAAADLTDGQAPESINNFVDAESHQQPILDDYKQASSDAEVGDSQFHSDITTIHMSHPEPEVESSNTSRVDDSFSKPSSDKGTPNSHNLRRSSRHSAIASPVQSSSGRKRKQKSRKHDAKAQKAKEEGVHEERIPAPSLPQPEDDGILDNIVVISPKKQNQTKKRKSISNPESSPKGQIVVPATSRKRGVRRSQSLLSQVENSQDVLVEDTPAPKRARASMSQDVSEAKNTPPLNDSQATQTKRLSHVQVTPKRSSEHGSPTIIEADVGPQLDGSNPSEEETNAQQTPTGVNTPSRSFTERVILTPRSIINQLKNLKDLFFRAPQLKLEREEHREIDEVLFDIKREVYAAGQRGEGTRHTQ</sequence>
<dbReference type="Pfam" id="PF12231">
    <property type="entry name" value="Rif1_N"/>
    <property type="match status" value="1"/>
</dbReference>
<keyword evidence="10" id="KW-1185">Reference proteome</keyword>
<dbReference type="Proteomes" id="UP001140560">
    <property type="component" value="Unassembled WGS sequence"/>
</dbReference>
<evidence type="ECO:0000313" key="9">
    <source>
        <dbReference type="EMBL" id="KAJ4371322.1"/>
    </source>
</evidence>
<accession>A0A9W8Y9D4</accession>
<feature type="compositionally biased region" description="Polar residues" evidence="7">
    <location>
        <begin position="1310"/>
        <end position="1319"/>
    </location>
</feature>
<feature type="compositionally biased region" description="Polar residues" evidence="7">
    <location>
        <begin position="1139"/>
        <end position="1148"/>
    </location>
</feature>
<proteinExistence type="predicted"/>
<dbReference type="PANTHER" id="PTHR22928">
    <property type="entry name" value="TELOMERE-ASSOCIATED PROTEIN RIF1"/>
    <property type="match status" value="1"/>
</dbReference>
<evidence type="ECO:0000256" key="2">
    <source>
        <dbReference type="ARBA" id="ARBA00004574"/>
    </source>
</evidence>
<dbReference type="EMBL" id="JAPEUY010000007">
    <property type="protein sequence ID" value="KAJ4371322.1"/>
    <property type="molecule type" value="Genomic_DNA"/>
</dbReference>
<feature type="region of interest" description="Disordered" evidence="7">
    <location>
        <begin position="1"/>
        <end position="30"/>
    </location>
</feature>
<evidence type="ECO:0000259" key="8">
    <source>
        <dbReference type="Pfam" id="PF12231"/>
    </source>
</evidence>
<feature type="region of interest" description="Disordered" evidence="7">
    <location>
        <begin position="1455"/>
        <end position="1695"/>
    </location>
</feature>
<gene>
    <name evidence="9" type="ORF">N0V83_004539</name>
</gene>
<feature type="region of interest" description="Disordered" evidence="7">
    <location>
        <begin position="51"/>
        <end position="71"/>
    </location>
</feature>
<protein>
    <recommendedName>
        <fullName evidence="8">Telomere-associated protein Rif1 N-terminal domain-containing protein</fullName>
    </recommendedName>
</protein>
<evidence type="ECO:0000256" key="7">
    <source>
        <dbReference type="SAM" id="MobiDB-lite"/>
    </source>
</evidence>
<feature type="compositionally biased region" description="Polar residues" evidence="7">
    <location>
        <begin position="1590"/>
        <end position="1603"/>
    </location>
</feature>
<evidence type="ECO:0000256" key="3">
    <source>
        <dbReference type="ARBA" id="ARBA00022454"/>
    </source>
</evidence>
<feature type="compositionally biased region" description="Low complexity" evidence="7">
    <location>
        <begin position="60"/>
        <end position="71"/>
    </location>
</feature>
<evidence type="ECO:0000313" key="10">
    <source>
        <dbReference type="Proteomes" id="UP001140560"/>
    </source>
</evidence>
<name>A0A9W8Y9D4_9PLEO</name>
<keyword evidence="3" id="KW-0158">Chromosome</keyword>
<dbReference type="PANTHER" id="PTHR22928:SF3">
    <property type="entry name" value="TELOMERE-ASSOCIATED PROTEIN RIF1"/>
    <property type="match status" value="1"/>
</dbReference>
<feature type="compositionally biased region" description="Polar residues" evidence="7">
    <location>
        <begin position="1671"/>
        <end position="1695"/>
    </location>
</feature>
<reference evidence="9" key="1">
    <citation type="submission" date="2022-10" db="EMBL/GenBank/DDBJ databases">
        <title>Tapping the CABI collections for fungal endophytes: first genome assemblies for Collariella, Neodidymelliopsis, Ascochyta clinopodiicola, Didymella pomorum, Didymosphaeria variabile, Neocosmospora piperis and Neocucurbitaria cava.</title>
        <authorList>
            <person name="Hill R."/>
        </authorList>
    </citation>
    <scope>NUCLEOTIDE SEQUENCE</scope>
    <source>
        <strain evidence="9">IMI 356814</strain>
    </source>
</reference>
<feature type="compositionally biased region" description="Basic residues" evidence="7">
    <location>
        <begin position="1505"/>
        <end position="1516"/>
    </location>
</feature>
<comment type="caution">
    <text evidence="9">The sequence shown here is derived from an EMBL/GenBank/DDBJ whole genome shotgun (WGS) entry which is preliminary data.</text>
</comment>
<keyword evidence="4" id="KW-0779">Telomere</keyword>
<dbReference type="InterPro" id="IPR016024">
    <property type="entry name" value="ARM-type_fold"/>
</dbReference>
<dbReference type="OrthoDB" id="5399929at2759"/>
<feature type="domain" description="Telomere-associated protein Rif1 N-terminal" evidence="8">
    <location>
        <begin position="156"/>
        <end position="525"/>
    </location>
</feature>
<dbReference type="SUPFAM" id="SSF48371">
    <property type="entry name" value="ARM repeat"/>
    <property type="match status" value="1"/>
</dbReference>
<evidence type="ECO:0000256" key="5">
    <source>
        <dbReference type="ARBA" id="ARBA00023242"/>
    </source>
</evidence>
<feature type="compositionally biased region" description="Polar residues" evidence="7">
    <location>
        <begin position="1618"/>
        <end position="1651"/>
    </location>
</feature>
<evidence type="ECO:0000256" key="1">
    <source>
        <dbReference type="ARBA" id="ARBA00004123"/>
    </source>
</evidence>
<feature type="region of interest" description="Disordered" evidence="7">
    <location>
        <begin position="1295"/>
        <end position="1319"/>
    </location>
</feature>